<name>A0A7X6BJH6_9BACT</name>
<dbReference type="GO" id="GO:0003677">
    <property type="term" value="F:DNA binding"/>
    <property type="evidence" value="ECO:0007669"/>
    <property type="project" value="InterPro"/>
</dbReference>
<evidence type="ECO:0000313" key="8">
    <source>
        <dbReference type="EMBL" id="WOF11790.1"/>
    </source>
</evidence>
<dbReference type="InterPro" id="IPR036388">
    <property type="entry name" value="WH-like_DNA-bd_sf"/>
</dbReference>
<dbReference type="RefSeq" id="WP_118304751.1">
    <property type="nucleotide sequence ID" value="NZ_BMPA01000008.1"/>
</dbReference>
<dbReference type="PANTHER" id="PTHR43133:SF46">
    <property type="entry name" value="RNA POLYMERASE SIGMA-70 FACTOR ECF SUBFAMILY"/>
    <property type="match status" value="1"/>
</dbReference>
<dbReference type="Pfam" id="PF08281">
    <property type="entry name" value="Sigma70_r4_2"/>
    <property type="match status" value="1"/>
</dbReference>
<keyword evidence="10" id="KW-1185">Reference proteome</keyword>
<dbReference type="NCBIfam" id="TIGR02937">
    <property type="entry name" value="sigma70-ECF"/>
    <property type="match status" value="1"/>
</dbReference>
<dbReference type="GO" id="GO:0016987">
    <property type="term" value="F:sigma factor activity"/>
    <property type="evidence" value="ECO:0007669"/>
    <property type="project" value="UniProtKB-KW"/>
</dbReference>
<evidence type="ECO:0000313" key="7">
    <source>
        <dbReference type="EMBL" id="NJC18900.1"/>
    </source>
</evidence>
<dbReference type="InterPro" id="IPR013324">
    <property type="entry name" value="RNA_pol_sigma_r3/r4-like"/>
</dbReference>
<dbReference type="SUPFAM" id="SSF88659">
    <property type="entry name" value="Sigma3 and sigma4 domains of RNA polymerase sigma factors"/>
    <property type="match status" value="1"/>
</dbReference>
<evidence type="ECO:0000313" key="9">
    <source>
        <dbReference type="Proteomes" id="UP000576368"/>
    </source>
</evidence>
<evidence type="ECO:0000256" key="2">
    <source>
        <dbReference type="ARBA" id="ARBA00023015"/>
    </source>
</evidence>
<dbReference type="SUPFAM" id="SSF88946">
    <property type="entry name" value="Sigma2 domain of RNA polymerase sigma factors"/>
    <property type="match status" value="1"/>
</dbReference>
<protein>
    <submittedName>
        <fullName evidence="7 8">RNA polymerase sigma-70 factor</fullName>
    </submittedName>
</protein>
<dbReference type="PANTHER" id="PTHR43133">
    <property type="entry name" value="RNA POLYMERASE ECF-TYPE SIGMA FACTO"/>
    <property type="match status" value="1"/>
</dbReference>
<feature type="domain" description="RNA polymerase sigma factor 70 region 4 type 2" evidence="6">
    <location>
        <begin position="120"/>
        <end position="163"/>
    </location>
</feature>
<dbReference type="InterPro" id="IPR014327">
    <property type="entry name" value="RNA_pol_sigma70_bacteroid"/>
</dbReference>
<reference evidence="7 9" key="2">
    <citation type="submission" date="2020-03" db="EMBL/GenBank/DDBJ databases">
        <title>Genomic Encyclopedia of Type Strains, Phase IV (KMG-IV): sequencing the most valuable type-strain genomes for metagenomic binning, comparative biology and taxonomic classification.</title>
        <authorList>
            <person name="Goeker M."/>
        </authorList>
    </citation>
    <scope>NUCLEOTIDE SEQUENCE [LARGE SCALE GENOMIC DNA]</scope>
    <source>
        <strain evidence="7 9">DSM 105722</strain>
    </source>
</reference>
<evidence type="ECO:0000256" key="1">
    <source>
        <dbReference type="ARBA" id="ARBA00010641"/>
    </source>
</evidence>
<dbReference type="GO" id="GO:0006352">
    <property type="term" value="P:DNA-templated transcription initiation"/>
    <property type="evidence" value="ECO:0007669"/>
    <property type="project" value="InterPro"/>
</dbReference>
<dbReference type="AlphaFoldDB" id="A0A7X6BJH6"/>
<dbReference type="EMBL" id="JAATLI010000008">
    <property type="protein sequence ID" value="NJC18900.1"/>
    <property type="molecule type" value="Genomic_DNA"/>
</dbReference>
<dbReference type="EMBL" id="CP043839">
    <property type="protein sequence ID" value="WOF11790.1"/>
    <property type="molecule type" value="Genomic_DNA"/>
</dbReference>
<dbReference type="Gene3D" id="1.10.10.10">
    <property type="entry name" value="Winged helix-like DNA-binding domain superfamily/Winged helix DNA-binding domain"/>
    <property type="match status" value="1"/>
</dbReference>
<dbReference type="NCBIfam" id="TIGR02985">
    <property type="entry name" value="Sig70_bacteroi1"/>
    <property type="match status" value="1"/>
</dbReference>
<proteinExistence type="inferred from homology"/>
<evidence type="ECO:0000259" key="6">
    <source>
        <dbReference type="Pfam" id="PF08281"/>
    </source>
</evidence>
<dbReference type="InterPro" id="IPR014284">
    <property type="entry name" value="RNA_pol_sigma-70_dom"/>
</dbReference>
<keyword evidence="2" id="KW-0805">Transcription regulation</keyword>
<evidence type="ECO:0000256" key="4">
    <source>
        <dbReference type="ARBA" id="ARBA00023163"/>
    </source>
</evidence>
<reference evidence="8 10" key="1">
    <citation type="submission" date="2019-09" db="EMBL/GenBank/DDBJ databases">
        <title>Butyricimonas paravirosa DSM 105722 (=214-4 = JCM 18677 = CCUG 65563).</title>
        <authorList>
            <person name="Le Roy T."/>
            <person name="Cani P.D."/>
        </authorList>
    </citation>
    <scope>NUCLEOTIDE SEQUENCE [LARGE SCALE GENOMIC DNA]</scope>
    <source>
        <strain evidence="8 10">DSM 105722</strain>
    </source>
</reference>
<dbReference type="InterPro" id="IPR007627">
    <property type="entry name" value="RNA_pol_sigma70_r2"/>
</dbReference>
<dbReference type="Proteomes" id="UP000576368">
    <property type="component" value="Unassembled WGS sequence"/>
</dbReference>
<organism evidence="7 9">
    <name type="scientific">Butyricimonas paravirosa</name>
    <dbReference type="NCBI Taxonomy" id="1472417"/>
    <lineage>
        <taxon>Bacteria</taxon>
        <taxon>Pseudomonadati</taxon>
        <taxon>Bacteroidota</taxon>
        <taxon>Bacteroidia</taxon>
        <taxon>Bacteroidales</taxon>
        <taxon>Odoribacteraceae</taxon>
        <taxon>Butyricimonas</taxon>
    </lineage>
</organism>
<sequence length="190" mass="22310">MKECDIYEHDIHVLISDLKSGQESAFDYLFVTRYKELCRFARAFVGSYEAAEDIVQDVFIKIWENNLRISNGVSLDSYLYVAVRNGCVSYIRRVKPSEGLEVIAEREVEETLLEDWKFVWDAVEELPERCRLVLKLVVLEDMKYAEVAERLDISINTVKGQMKIAYRELRKKFSTGQLVLLYGLFRLNRY</sequence>
<dbReference type="Proteomes" id="UP001302374">
    <property type="component" value="Chromosome"/>
</dbReference>
<evidence type="ECO:0000313" key="10">
    <source>
        <dbReference type="Proteomes" id="UP001302374"/>
    </source>
</evidence>
<evidence type="ECO:0000259" key="5">
    <source>
        <dbReference type="Pfam" id="PF04542"/>
    </source>
</evidence>
<keyword evidence="4" id="KW-0804">Transcription</keyword>
<dbReference type="Gene3D" id="1.10.1740.10">
    <property type="match status" value="1"/>
</dbReference>
<comment type="similarity">
    <text evidence="1">Belongs to the sigma-70 factor family. ECF subfamily.</text>
</comment>
<dbReference type="InterPro" id="IPR013249">
    <property type="entry name" value="RNA_pol_sigma70_r4_t2"/>
</dbReference>
<evidence type="ECO:0000256" key="3">
    <source>
        <dbReference type="ARBA" id="ARBA00023082"/>
    </source>
</evidence>
<dbReference type="Pfam" id="PF04542">
    <property type="entry name" value="Sigma70_r2"/>
    <property type="match status" value="1"/>
</dbReference>
<gene>
    <name evidence="8" type="ORF">F1644_05705</name>
    <name evidence="7" type="ORF">GGR15_002528</name>
</gene>
<keyword evidence="3" id="KW-0731">Sigma factor</keyword>
<dbReference type="InterPro" id="IPR013325">
    <property type="entry name" value="RNA_pol_sigma_r2"/>
</dbReference>
<dbReference type="InterPro" id="IPR039425">
    <property type="entry name" value="RNA_pol_sigma-70-like"/>
</dbReference>
<accession>A0A7X6BJH6</accession>
<feature type="domain" description="RNA polymerase sigma-70 region 2" evidence="5">
    <location>
        <begin position="33"/>
        <end position="93"/>
    </location>
</feature>
<dbReference type="GeneID" id="86890768"/>